<dbReference type="EMBL" id="ML986644">
    <property type="protein sequence ID" value="KAF2262134.1"/>
    <property type="molecule type" value="Genomic_DNA"/>
</dbReference>
<evidence type="ECO:0000256" key="1">
    <source>
        <dbReference type="SAM" id="MobiDB-lite"/>
    </source>
</evidence>
<organism evidence="2 3">
    <name type="scientific">Lojkania enalia</name>
    <dbReference type="NCBI Taxonomy" id="147567"/>
    <lineage>
        <taxon>Eukaryota</taxon>
        <taxon>Fungi</taxon>
        <taxon>Dikarya</taxon>
        <taxon>Ascomycota</taxon>
        <taxon>Pezizomycotina</taxon>
        <taxon>Dothideomycetes</taxon>
        <taxon>Pleosporomycetidae</taxon>
        <taxon>Pleosporales</taxon>
        <taxon>Pleosporales incertae sedis</taxon>
        <taxon>Lojkania</taxon>
    </lineage>
</organism>
<feature type="compositionally biased region" description="Low complexity" evidence="1">
    <location>
        <begin position="24"/>
        <end position="34"/>
    </location>
</feature>
<feature type="compositionally biased region" description="Basic and acidic residues" evidence="1">
    <location>
        <begin position="154"/>
        <end position="163"/>
    </location>
</feature>
<comment type="caution">
    <text evidence="2">The sequence shown here is derived from an EMBL/GenBank/DDBJ whole genome shotgun (WGS) entry which is preliminary data.</text>
</comment>
<keyword evidence="3" id="KW-1185">Reference proteome</keyword>
<dbReference type="AlphaFoldDB" id="A0A9P4K388"/>
<protein>
    <submittedName>
        <fullName evidence="2">Uncharacterized protein</fullName>
    </submittedName>
</protein>
<gene>
    <name evidence="2" type="ORF">CC78DRAFT_324151</name>
</gene>
<accession>A0A9P4K388</accession>
<reference evidence="3" key="1">
    <citation type="journal article" date="2020" name="Stud. Mycol.">
        <title>101 Dothideomycetes genomes: A test case for predicting lifestyles and emergence of pathogens.</title>
        <authorList>
            <person name="Haridas S."/>
            <person name="Albert R."/>
            <person name="Binder M."/>
            <person name="Bloem J."/>
            <person name="LaButti K."/>
            <person name="Salamov A."/>
            <person name="Andreopoulos B."/>
            <person name="Baker S."/>
            <person name="Barry K."/>
            <person name="Bills G."/>
            <person name="Bluhm B."/>
            <person name="Cannon C."/>
            <person name="Castanera R."/>
            <person name="Culley D."/>
            <person name="Daum C."/>
            <person name="Ezra D."/>
            <person name="Gonzalez J."/>
            <person name="Henrissat B."/>
            <person name="Kuo A."/>
            <person name="Liang C."/>
            <person name="Lipzen A."/>
            <person name="Lutzoni F."/>
            <person name="Magnuson J."/>
            <person name="Mondo S."/>
            <person name="Nolan M."/>
            <person name="Ohm R."/>
            <person name="Pangilinan J."/>
            <person name="Park H.-J."/>
            <person name="Ramirez L."/>
            <person name="Alfaro M."/>
            <person name="Sun H."/>
            <person name="Tritt A."/>
            <person name="Yoshinaga Y."/>
            <person name="Zwiers L.-H."/>
            <person name="Turgeon B."/>
            <person name="Goodwin S."/>
            <person name="Spatafora J."/>
            <person name="Crous P."/>
            <person name="Grigoriev I."/>
        </authorList>
    </citation>
    <scope>NUCLEOTIDE SEQUENCE [LARGE SCALE GENOMIC DNA]</scope>
    <source>
        <strain evidence="3">CBS 304.66</strain>
    </source>
</reference>
<evidence type="ECO:0000313" key="2">
    <source>
        <dbReference type="EMBL" id="KAF2262134.1"/>
    </source>
</evidence>
<dbReference type="OrthoDB" id="4158987at2759"/>
<feature type="region of interest" description="Disordered" evidence="1">
    <location>
        <begin position="1"/>
        <end position="50"/>
    </location>
</feature>
<name>A0A9P4K388_9PLEO</name>
<sequence>MAANGPQPPPSENGLPDEERLKEAATAAQKALDAQSTAQPLKDAASSITDSKRREKLLLDAYNKEVEAHGNSKKARMLSSGAFQGATGGAGIGGAVGLGVGAIVGTLVGGLTAIPTTGLGALVGSGVGAIHGPFIKLPPVGGSKEKGQEKVVLEDKARDKESEQDAEGVVPDPVALNKAAEMVAQERARMGQSSINGEQKTTARDPVKERKKPRKLEIRSKSTQQPNEA</sequence>
<feature type="region of interest" description="Disordered" evidence="1">
    <location>
        <begin position="154"/>
        <end position="229"/>
    </location>
</feature>
<dbReference type="Proteomes" id="UP000800093">
    <property type="component" value="Unassembled WGS sequence"/>
</dbReference>
<feature type="compositionally biased region" description="Pro residues" evidence="1">
    <location>
        <begin position="1"/>
        <end position="11"/>
    </location>
</feature>
<evidence type="ECO:0000313" key="3">
    <source>
        <dbReference type="Proteomes" id="UP000800093"/>
    </source>
</evidence>
<feature type="compositionally biased region" description="Polar residues" evidence="1">
    <location>
        <begin position="191"/>
        <end position="200"/>
    </location>
</feature>
<proteinExistence type="predicted"/>